<evidence type="ECO:0000256" key="11">
    <source>
        <dbReference type="ARBA" id="ARBA00030762"/>
    </source>
</evidence>
<gene>
    <name evidence="18" type="ORF">HA49_06835</name>
</gene>
<dbReference type="NCBIfam" id="TIGR00218">
    <property type="entry name" value="manA"/>
    <property type="match status" value="1"/>
</dbReference>
<evidence type="ECO:0000256" key="2">
    <source>
        <dbReference type="ARBA" id="ARBA00004496"/>
    </source>
</evidence>
<dbReference type="Gene3D" id="2.60.120.10">
    <property type="entry name" value="Jelly Rolls"/>
    <property type="match status" value="2"/>
</dbReference>
<dbReference type="FunFam" id="2.60.120.10:FF:000030">
    <property type="entry name" value="Mannose-6-phosphate isomerase ManA"/>
    <property type="match status" value="1"/>
</dbReference>
<evidence type="ECO:0000256" key="12">
    <source>
        <dbReference type="ARBA" id="ARBA00058469"/>
    </source>
</evidence>
<dbReference type="InterPro" id="IPR011051">
    <property type="entry name" value="RmlC_Cupin_sf"/>
</dbReference>
<evidence type="ECO:0000256" key="4">
    <source>
        <dbReference type="ARBA" id="ARBA00011956"/>
    </source>
</evidence>
<dbReference type="InterPro" id="IPR016305">
    <property type="entry name" value="Mannose-6-P_Isomerase"/>
</dbReference>
<dbReference type="PANTHER" id="PTHR10309:SF0">
    <property type="entry name" value="MANNOSE-6-PHOSPHATE ISOMERASE"/>
    <property type="match status" value="1"/>
</dbReference>
<evidence type="ECO:0000259" key="15">
    <source>
        <dbReference type="Pfam" id="PF20511"/>
    </source>
</evidence>
<accession>A0A095TE63</accession>
<evidence type="ECO:0000259" key="17">
    <source>
        <dbReference type="Pfam" id="PF21621"/>
    </source>
</evidence>
<dbReference type="EMBL" id="JPKR02000004">
    <property type="protein sequence ID" value="KGD74987.1"/>
    <property type="molecule type" value="Genomic_DNA"/>
</dbReference>
<dbReference type="RefSeq" id="WP_038018188.1">
    <property type="nucleotide sequence ID" value="NZ_JPKR02000004.1"/>
</dbReference>
<dbReference type="InterPro" id="IPR018050">
    <property type="entry name" value="Pmannose_isomerase-type1_CS"/>
</dbReference>
<dbReference type="InterPro" id="IPR001250">
    <property type="entry name" value="Man6P_Isoase-1"/>
</dbReference>
<dbReference type="NCBIfam" id="NF011710">
    <property type="entry name" value="PRK15131.1"/>
    <property type="match status" value="1"/>
</dbReference>
<dbReference type="PANTHER" id="PTHR10309">
    <property type="entry name" value="MANNOSE-6-PHOSPHATE ISOMERASE"/>
    <property type="match status" value="1"/>
</dbReference>
<keyword evidence="7 14" id="KW-0479">Metal-binding</keyword>
<evidence type="ECO:0000256" key="13">
    <source>
        <dbReference type="PIRSR" id="PIRSR001480-1"/>
    </source>
</evidence>
<dbReference type="PRINTS" id="PR00714">
    <property type="entry name" value="MAN6PISMRASE"/>
</dbReference>
<evidence type="ECO:0000256" key="7">
    <source>
        <dbReference type="ARBA" id="ARBA00022723"/>
    </source>
</evidence>
<feature type="binding site" evidence="14">
    <location>
        <position position="98"/>
    </location>
    <ligand>
        <name>Zn(2+)</name>
        <dbReference type="ChEBI" id="CHEBI:29105"/>
    </ligand>
</feature>
<evidence type="ECO:0000259" key="16">
    <source>
        <dbReference type="Pfam" id="PF20512"/>
    </source>
</evidence>
<evidence type="ECO:0000256" key="3">
    <source>
        <dbReference type="ARBA" id="ARBA00010772"/>
    </source>
</evidence>
<dbReference type="GO" id="GO:0005829">
    <property type="term" value="C:cytosol"/>
    <property type="evidence" value="ECO:0007669"/>
    <property type="project" value="TreeGrafter"/>
</dbReference>
<dbReference type="InterPro" id="IPR049071">
    <property type="entry name" value="MPI_cupin_dom"/>
</dbReference>
<comment type="function">
    <text evidence="12">Involved in the conversion of glucose to GDP-L-fucose, which can be converted to L-fucose, a capsular polysaccharide.</text>
</comment>
<comment type="caution">
    <text evidence="18">The sequence shown here is derived from an EMBL/GenBank/DDBJ whole genome shotgun (WGS) entry which is preliminary data.</text>
</comment>
<dbReference type="Gene3D" id="1.10.441.10">
    <property type="entry name" value="Phosphomannose Isomerase, domain 2"/>
    <property type="match status" value="1"/>
</dbReference>
<organism evidence="18 19">
    <name type="scientific">Tatumella morbirosei</name>
    <dbReference type="NCBI Taxonomy" id="642227"/>
    <lineage>
        <taxon>Bacteria</taxon>
        <taxon>Pseudomonadati</taxon>
        <taxon>Pseudomonadota</taxon>
        <taxon>Gammaproteobacteria</taxon>
        <taxon>Enterobacterales</taxon>
        <taxon>Erwiniaceae</taxon>
        <taxon>Tatumella</taxon>
    </lineage>
</organism>
<reference evidence="18" key="1">
    <citation type="submission" date="2014-12" db="EMBL/GenBank/DDBJ databases">
        <title>The draft genome of the Tatumella morbirosei type strain, LMG23360T isolated from pineapple rot.</title>
        <authorList>
            <person name="Smits T.H."/>
            <person name="Palmer M."/>
            <person name="Venter S.N."/>
            <person name="Duffy B."/>
            <person name="Steenkamp E.T."/>
            <person name="Chan W.Y."/>
            <person name="Coutinho T.A."/>
            <person name="Coetzee M.P."/>
            <person name="De Maayer P."/>
        </authorList>
    </citation>
    <scope>NUCLEOTIDE SEQUENCE [LARGE SCALE GENOMIC DNA]</scope>
    <source>
        <strain evidence="18">LMG 23360</strain>
    </source>
</reference>
<keyword evidence="9 18" id="KW-0413">Isomerase</keyword>
<evidence type="ECO:0000256" key="9">
    <source>
        <dbReference type="ARBA" id="ARBA00023235"/>
    </source>
</evidence>
<dbReference type="OrthoDB" id="9792649at2"/>
<evidence type="ECO:0000256" key="10">
    <source>
        <dbReference type="ARBA" id="ARBA00029741"/>
    </source>
</evidence>
<keyword evidence="8 14" id="KW-0862">Zinc</keyword>
<sequence>MDKLINTIQHYDWGSKTTLTELYGIENPENLPMAELWMGAHPDAPSRVVVAGQPVSLAELIRQQPQQLLGEKVARRFSGLPYLFKVLCAAGPLSVQVHPDKQAAEQGFQRENQAGIPLSSPLRNYKDNNHKPELVYALTPFRAMNGFRPPQQIAGLLEPLVGAHPQIGAFVARPEMAGLKALFAVLLSLQGDEAALALKWLAEVSAGLPGETWQTVRSLQHSYPGDMGQFMPLLLNVVVLQPGQAMFLFAKTPHAYLQGSGLEIMANSNNVLRAGLTAKHIDIPELLDNVEFVSHPAEQLLTQPVVSQHEISFPVPVDDFSFAVHQLQPTAQALSWPGPRIILCLEGTARCECSGQQLTLRPGESAFIPANEGPLTVSGQGRLAGSFCDIN</sequence>
<feature type="domain" description="Phosphomannose isomerase type I helical insertion" evidence="16">
    <location>
        <begin position="161"/>
        <end position="235"/>
    </location>
</feature>
<comment type="similarity">
    <text evidence="3">Belongs to the mannose-6-phosphate isomerase type 1 family.</text>
</comment>
<dbReference type="InterPro" id="IPR046457">
    <property type="entry name" value="PMI_typeI_cat"/>
</dbReference>
<dbReference type="EC" id="5.3.1.8" evidence="4"/>
<protein>
    <recommendedName>
        <fullName evidence="5">Mannose-6-phosphate isomerase</fullName>
        <ecNumber evidence="4">5.3.1.8</ecNumber>
    </recommendedName>
    <alternativeName>
        <fullName evidence="10">Phosphohexomutase</fullName>
    </alternativeName>
    <alternativeName>
        <fullName evidence="11">Phosphomannose isomerase</fullName>
    </alternativeName>
</protein>
<comment type="subcellular location">
    <subcellularLocation>
        <location evidence="2">Cytoplasm</location>
    </subcellularLocation>
</comment>
<dbReference type="GO" id="GO:0005975">
    <property type="term" value="P:carbohydrate metabolic process"/>
    <property type="evidence" value="ECO:0007669"/>
    <property type="project" value="InterPro"/>
</dbReference>
<feature type="domain" description="Phosphomannose isomerase type I catalytic" evidence="15">
    <location>
        <begin position="3"/>
        <end position="149"/>
    </location>
</feature>
<dbReference type="AlphaFoldDB" id="A0A095TE63"/>
<feature type="domain" description="Mannose-6-phosphate isomerase cupin" evidence="17">
    <location>
        <begin position="310"/>
        <end position="387"/>
    </location>
</feature>
<comment type="catalytic activity">
    <reaction evidence="1">
        <text>D-mannose 6-phosphate = D-fructose 6-phosphate</text>
        <dbReference type="Rhea" id="RHEA:12356"/>
        <dbReference type="ChEBI" id="CHEBI:58735"/>
        <dbReference type="ChEBI" id="CHEBI:61527"/>
        <dbReference type="EC" id="5.3.1.8"/>
    </reaction>
</comment>
<keyword evidence="19" id="KW-1185">Reference proteome</keyword>
<dbReference type="Proteomes" id="UP000029577">
    <property type="component" value="Unassembled WGS sequence"/>
</dbReference>
<feature type="binding site" evidence="14">
    <location>
        <position position="254"/>
    </location>
    <ligand>
        <name>Zn(2+)</name>
        <dbReference type="ChEBI" id="CHEBI:29105"/>
    </ligand>
</feature>
<evidence type="ECO:0000256" key="5">
    <source>
        <dbReference type="ARBA" id="ARBA00018236"/>
    </source>
</evidence>
<feature type="binding site" evidence="14">
    <location>
        <position position="96"/>
    </location>
    <ligand>
        <name>Zn(2+)</name>
        <dbReference type="ChEBI" id="CHEBI:29105"/>
    </ligand>
</feature>
<dbReference type="Pfam" id="PF21621">
    <property type="entry name" value="MPI_cupin_dom"/>
    <property type="match status" value="1"/>
</dbReference>
<evidence type="ECO:0000313" key="19">
    <source>
        <dbReference type="Proteomes" id="UP000029577"/>
    </source>
</evidence>
<dbReference type="SUPFAM" id="SSF51182">
    <property type="entry name" value="RmlC-like cupins"/>
    <property type="match status" value="1"/>
</dbReference>
<evidence type="ECO:0000256" key="6">
    <source>
        <dbReference type="ARBA" id="ARBA00022490"/>
    </source>
</evidence>
<comment type="cofactor">
    <cofactor evidence="14">
        <name>Zn(2+)</name>
        <dbReference type="ChEBI" id="CHEBI:29105"/>
    </cofactor>
    <text evidence="14">Binds 1 zinc ion per subunit.</text>
</comment>
<proteinExistence type="inferred from homology"/>
<dbReference type="PROSITE" id="PS00965">
    <property type="entry name" value="PMI_I_1"/>
    <property type="match status" value="1"/>
</dbReference>
<dbReference type="eggNOG" id="COG1482">
    <property type="taxonomic scope" value="Bacteria"/>
</dbReference>
<dbReference type="InterPro" id="IPR046458">
    <property type="entry name" value="PMI_typeI_hel"/>
</dbReference>
<dbReference type="GO" id="GO:0008270">
    <property type="term" value="F:zinc ion binding"/>
    <property type="evidence" value="ECO:0007669"/>
    <property type="project" value="InterPro"/>
</dbReference>
<dbReference type="PIRSF" id="PIRSF001480">
    <property type="entry name" value="Mannose-6-phosphate_isomerase"/>
    <property type="match status" value="1"/>
</dbReference>
<evidence type="ECO:0000256" key="8">
    <source>
        <dbReference type="ARBA" id="ARBA00022833"/>
    </source>
</evidence>
<dbReference type="STRING" id="642227.HA49_06835"/>
<dbReference type="CDD" id="cd07011">
    <property type="entry name" value="cupin_PMI_type_I_N"/>
    <property type="match status" value="1"/>
</dbReference>
<name>A0A095TE63_9GAMM</name>
<feature type="active site" evidence="13">
    <location>
        <position position="273"/>
    </location>
</feature>
<dbReference type="Pfam" id="PF20512">
    <property type="entry name" value="PMI_typeI_hel"/>
    <property type="match status" value="1"/>
</dbReference>
<dbReference type="Pfam" id="PF20511">
    <property type="entry name" value="PMI_typeI_cat"/>
    <property type="match status" value="1"/>
</dbReference>
<dbReference type="GO" id="GO:0004476">
    <property type="term" value="F:mannose-6-phosphate isomerase activity"/>
    <property type="evidence" value="ECO:0007669"/>
    <property type="project" value="UniProtKB-EC"/>
</dbReference>
<evidence type="ECO:0000256" key="14">
    <source>
        <dbReference type="PIRSR" id="PIRSR001480-2"/>
    </source>
</evidence>
<evidence type="ECO:0000313" key="18">
    <source>
        <dbReference type="EMBL" id="KGD74987.1"/>
    </source>
</evidence>
<dbReference type="GO" id="GO:0009298">
    <property type="term" value="P:GDP-mannose biosynthetic process"/>
    <property type="evidence" value="ECO:0007669"/>
    <property type="project" value="InterPro"/>
</dbReference>
<keyword evidence="6" id="KW-0963">Cytoplasm</keyword>
<feature type="binding site" evidence="14">
    <location>
        <position position="133"/>
    </location>
    <ligand>
        <name>Zn(2+)</name>
        <dbReference type="ChEBI" id="CHEBI:29105"/>
    </ligand>
</feature>
<evidence type="ECO:0000256" key="1">
    <source>
        <dbReference type="ARBA" id="ARBA00000757"/>
    </source>
</evidence>
<dbReference type="InterPro" id="IPR014710">
    <property type="entry name" value="RmlC-like_jellyroll"/>
</dbReference>